<evidence type="ECO:0000256" key="2">
    <source>
        <dbReference type="SAM" id="Phobius"/>
    </source>
</evidence>
<reference evidence="4" key="1">
    <citation type="submission" date="2024-02" db="EMBL/GenBank/DDBJ databases">
        <authorList>
            <consortium name="ELIXIR-Norway"/>
            <consortium name="Elixir Norway"/>
        </authorList>
    </citation>
    <scope>NUCLEOTIDE SEQUENCE</scope>
</reference>
<proteinExistence type="predicted"/>
<feature type="domain" description="FAS1" evidence="3">
    <location>
        <begin position="104"/>
        <end position="201"/>
    </location>
</feature>
<dbReference type="Pfam" id="PF02469">
    <property type="entry name" value="Fasciclin"/>
    <property type="match status" value="1"/>
</dbReference>
<dbReference type="InterPro" id="IPR000782">
    <property type="entry name" value="FAS1_domain"/>
</dbReference>
<feature type="compositionally biased region" description="Pro residues" evidence="1">
    <location>
        <begin position="244"/>
        <end position="255"/>
    </location>
</feature>
<evidence type="ECO:0000256" key="1">
    <source>
        <dbReference type="SAM" id="MobiDB-lite"/>
    </source>
</evidence>
<keyword evidence="2" id="KW-0812">Transmembrane</keyword>
<protein>
    <recommendedName>
        <fullName evidence="3">FAS1 domain-containing protein</fullName>
    </recommendedName>
</protein>
<dbReference type="PANTHER" id="PTHR33985:SF29">
    <property type="entry name" value="FAS1 DOMAIN-CONTAINING PROTEIN"/>
    <property type="match status" value="1"/>
</dbReference>
<dbReference type="SUPFAM" id="SSF82153">
    <property type="entry name" value="FAS1 domain"/>
    <property type="match status" value="1"/>
</dbReference>
<evidence type="ECO:0000313" key="4">
    <source>
        <dbReference type="EMBL" id="CAK9270575.1"/>
    </source>
</evidence>
<feature type="transmembrane region" description="Helical" evidence="2">
    <location>
        <begin position="317"/>
        <end position="339"/>
    </location>
</feature>
<evidence type="ECO:0000313" key="5">
    <source>
        <dbReference type="Proteomes" id="UP001497444"/>
    </source>
</evidence>
<feature type="transmembrane region" description="Helical" evidence="2">
    <location>
        <begin position="21"/>
        <end position="41"/>
    </location>
</feature>
<keyword evidence="5" id="KW-1185">Reference proteome</keyword>
<dbReference type="EMBL" id="OZ020098">
    <property type="protein sequence ID" value="CAK9270575.1"/>
    <property type="molecule type" value="Genomic_DNA"/>
</dbReference>
<feature type="region of interest" description="Disordered" evidence="1">
    <location>
        <begin position="232"/>
        <end position="257"/>
    </location>
</feature>
<name>A0ABP0WUP6_9BRYO</name>
<sequence>MGHAAVDCVKWESSTVLIRCWLQQLLVFGMMIISFAVMFGAHEAIAQVPTAAPAPAGVVVPPQVVQTIVVYLQAAGLTEAATFLETAVRGNVVSLPSAAQGGATIFAPTNLALETGPPVTNSNQLIAYHVALGRYTVPALTAFPVGKQIPTLILNQHLLVTSNDPNNYMIDAQHVVLVDICSNITSATVSCYQVDGVFNATVWGTATSIVNQPPAGSPSYIAPAPQPAAAAPTPIVVPKSSTPAPAPAPAAPAAPAPSTKGIPGAGGIVPAAAPFASPPYVAPVGAPAAPAPASSSSSSAIPGIPSAAAANDRRPNVVPAASITVSCLLAGGIALLITFCQPATDLILDQLF</sequence>
<gene>
    <name evidence="4" type="ORF">CSSPJE1EN1_LOCUS16053</name>
</gene>
<dbReference type="Proteomes" id="UP001497444">
    <property type="component" value="Chromosome 3"/>
</dbReference>
<dbReference type="SMART" id="SM00554">
    <property type="entry name" value="FAS1"/>
    <property type="match status" value="1"/>
</dbReference>
<keyword evidence="2" id="KW-1133">Transmembrane helix</keyword>
<dbReference type="InterPro" id="IPR036378">
    <property type="entry name" value="FAS1_dom_sf"/>
</dbReference>
<accession>A0ABP0WUP6</accession>
<evidence type="ECO:0000259" key="3">
    <source>
        <dbReference type="SMART" id="SM00554"/>
    </source>
</evidence>
<organism evidence="4 5">
    <name type="scientific">Sphagnum jensenii</name>
    <dbReference type="NCBI Taxonomy" id="128206"/>
    <lineage>
        <taxon>Eukaryota</taxon>
        <taxon>Viridiplantae</taxon>
        <taxon>Streptophyta</taxon>
        <taxon>Embryophyta</taxon>
        <taxon>Bryophyta</taxon>
        <taxon>Sphagnophytina</taxon>
        <taxon>Sphagnopsida</taxon>
        <taxon>Sphagnales</taxon>
        <taxon>Sphagnaceae</taxon>
        <taxon>Sphagnum</taxon>
    </lineage>
</organism>
<keyword evidence="2" id="KW-0472">Membrane</keyword>
<dbReference type="Gene3D" id="2.30.180.10">
    <property type="entry name" value="FAS1 domain"/>
    <property type="match status" value="1"/>
</dbReference>
<dbReference type="InterPro" id="IPR052806">
    <property type="entry name" value="Fasciclin-like_AGP"/>
</dbReference>
<dbReference type="PANTHER" id="PTHR33985">
    <property type="entry name" value="OS02G0491300 PROTEIN-RELATED"/>
    <property type="match status" value="1"/>
</dbReference>